<keyword evidence="12" id="KW-0539">Nucleus</keyword>
<name>A0A8H7PYY7_MORIS</name>
<evidence type="ECO:0000256" key="8">
    <source>
        <dbReference type="ARBA" id="ARBA00022949"/>
    </source>
</evidence>
<evidence type="ECO:0000256" key="3">
    <source>
        <dbReference type="ARBA" id="ARBA00004651"/>
    </source>
</evidence>
<dbReference type="GO" id="GO:0098609">
    <property type="term" value="P:cell-cell adhesion"/>
    <property type="evidence" value="ECO:0007669"/>
    <property type="project" value="InterPro"/>
</dbReference>
<evidence type="ECO:0000256" key="5">
    <source>
        <dbReference type="ARBA" id="ARBA00018125"/>
    </source>
</evidence>
<dbReference type="GO" id="GO:0005886">
    <property type="term" value="C:plasma membrane"/>
    <property type="evidence" value="ECO:0007669"/>
    <property type="project" value="UniProtKB-SubCell"/>
</dbReference>
<keyword evidence="11" id="KW-0472">Membrane</keyword>
<protein>
    <recommendedName>
        <fullName evidence="5">Vezatin</fullName>
    </recommendedName>
</protein>
<sequence>MSEIVVYEDTPFAEYIQEIEGSEYVVSQEQSRSPTLLNNLRAIAYDYWTNYSMGKDFATSHLPRAEQLAFTEEFKYVIVTSSLLNERMSVRSKSIGRANDTTKPDISKVSQIWDVAGYALSMLLLIGANRKTVQHWQSFGQVAPVAVTSTISLSATFMVYRNIRRMSLRQTHSTALGHIKQLIRQCRLLDSKVNRIINMIQEIELVSRGYRITKPLSPISRIEQNSKIRRCEETRKKLYILLSRAILKFDESIVALTPLVDDSTVLHLYDLYYAHSDVETYASYREPAIIDQHEDKFTLEHLKHTCLSMHLRRRQFLVHLLSLRAVNTSRKVPNHTYRREWVQIQQEIGNLAEEVENIALESTDILNELLYKSTSDESQQERNTKHQSETNSFMRQLDALQLQLRTLQAKMFLCQEDAAKVRQDGDEESSEQLKQQFASMAKDLDLMMKEWEQGQQALHQMLSPEEVQTITQPDHTMNKGSSANIDDVTNDGSIAIEKLNIIGSDEHFDQLPAPSRAQVFETVAEMGPTNLPKSKLSRAERIRQVKEQREVEAKVRSEKADSQKMVHELKDVLGRRLADLDLDQE</sequence>
<keyword evidence="8" id="KW-0965">Cell junction</keyword>
<keyword evidence="10" id="KW-0175">Coiled coil</keyword>
<feature type="domain" description="Myosin-binding" evidence="13">
    <location>
        <begin position="123"/>
        <end position="410"/>
    </location>
</feature>
<comment type="caution">
    <text evidence="14">The sequence shown here is derived from an EMBL/GenBank/DDBJ whole genome shotgun (WGS) entry which is preliminary data.</text>
</comment>
<evidence type="ECO:0000256" key="6">
    <source>
        <dbReference type="ARBA" id="ARBA00022475"/>
    </source>
</evidence>
<dbReference type="OrthoDB" id="21151at2759"/>
<dbReference type="Proteomes" id="UP000654370">
    <property type="component" value="Unassembled WGS sequence"/>
</dbReference>
<comment type="similarity">
    <text evidence="4">Belongs to the vezatin family.</text>
</comment>
<dbReference type="GO" id="GO:0005634">
    <property type="term" value="C:nucleus"/>
    <property type="evidence" value="ECO:0007669"/>
    <property type="project" value="UniProtKB-SubCell"/>
</dbReference>
<dbReference type="InterPro" id="IPR026859">
    <property type="entry name" value="Myosin-bd"/>
</dbReference>
<dbReference type="Pfam" id="PF12632">
    <property type="entry name" value="Vezatin"/>
    <property type="match status" value="1"/>
</dbReference>
<evidence type="ECO:0000256" key="1">
    <source>
        <dbReference type="ARBA" id="ARBA00004123"/>
    </source>
</evidence>
<dbReference type="InterPro" id="IPR026858">
    <property type="entry name" value="Vezatin"/>
</dbReference>
<evidence type="ECO:0000259" key="13">
    <source>
        <dbReference type="Pfam" id="PF12632"/>
    </source>
</evidence>
<evidence type="ECO:0000256" key="2">
    <source>
        <dbReference type="ARBA" id="ARBA00004536"/>
    </source>
</evidence>
<reference evidence="14" key="1">
    <citation type="submission" date="2020-12" db="EMBL/GenBank/DDBJ databases">
        <title>Metabolic potential, ecology and presence of endohyphal bacteria is reflected in genomic diversity of Mucoromycotina.</title>
        <authorList>
            <person name="Muszewska A."/>
            <person name="Okrasinska A."/>
            <person name="Steczkiewicz K."/>
            <person name="Drgas O."/>
            <person name="Orlowska M."/>
            <person name="Perlinska-Lenart U."/>
            <person name="Aleksandrzak-Piekarczyk T."/>
            <person name="Szatraj K."/>
            <person name="Zielenkiewicz U."/>
            <person name="Pilsyk S."/>
            <person name="Malc E."/>
            <person name="Mieczkowski P."/>
            <person name="Kruszewska J.S."/>
            <person name="Biernat P."/>
            <person name="Pawlowska J."/>
        </authorList>
    </citation>
    <scope>NUCLEOTIDE SEQUENCE</scope>
    <source>
        <strain evidence="14">WA0000067209</strain>
    </source>
</reference>
<dbReference type="GO" id="GO:0017022">
    <property type="term" value="F:myosin binding"/>
    <property type="evidence" value="ECO:0007669"/>
    <property type="project" value="InterPro"/>
</dbReference>
<dbReference type="AlphaFoldDB" id="A0A8H7PYY7"/>
<evidence type="ECO:0000256" key="7">
    <source>
        <dbReference type="ARBA" id="ARBA00022692"/>
    </source>
</evidence>
<organism evidence="14 15">
    <name type="scientific">Mortierella isabellina</name>
    <name type="common">Filamentous fungus</name>
    <name type="synonym">Umbelopsis isabellina</name>
    <dbReference type="NCBI Taxonomy" id="91625"/>
    <lineage>
        <taxon>Eukaryota</taxon>
        <taxon>Fungi</taxon>
        <taxon>Fungi incertae sedis</taxon>
        <taxon>Mucoromycota</taxon>
        <taxon>Mucoromycotina</taxon>
        <taxon>Umbelopsidomycetes</taxon>
        <taxon>Umbelopsidales</taxon>
        <taxon>Umbelopsidaceae</taxon>
        <taxon>Umbelopsis</taxon>
    </lineage>
</organism>
<dbReference type="EMBL" id="JAEPQZ010000004">
    <property type="protein sequence ID" value="KAG2182455.1"/>
    <property type="molecule type" value="Genomic_DNA"/>
</dbReference>
<evidence type="ECO:0000313" key="15">
    <source>
        <dbReference type="Proteomes" id="UP000654370"/>
    </source>
</evidence>
<gene>
    <name evidence="14" type="ORF">INT43_007385</name>
</gene>
<keyword evidence="6" id="KW-1003">Cell membrane</keyword>
<accession>A0A8H7PYY7</accession>
<proteinExistence type="inferred from homology"/>
<evidence type="ECO:0000256" key="12">
    <source>
        <dbReference type="ARBA" id="ARBA00023242"/>
    </source>
</evidence>
<evidence type="ECO:0000256" key="9">
    <source>
        <dbReference type="ARBA" id="ARBA00022989"/>
    </source>
</evidence>
<keyword evidence="9" id="KW-1133">Transmembrane helix</keyword>
<evidence type="ECO:0000256" key="11">
    <source>
        <dbReference type="ARBA" id="ARBA00023136"/>
    </source>
</evidence>
<keyword evidence="7" id="KW-0812">Transmembrane</keyword>
<keyword evidence="15" id="KW-1185">Reference proteome</keyword>
<comment type="subcellular location">
    <subcellularLocation>
        <location evidence="2">Cell junction</location>
        <location evidence="2">Adherens junction</location>
    </subcellularLocation>
    <subcellularLocation>
        <location evidence="3">Cell membrane</location>
        <topology evidence="3">Multi-pass membrane protein</topology>
    </subcellularLocation>
    <subcellularLocation>
        <location evidence="1">Nucleus</location>
    </subcellularLocation>
</comment>
<evidence type="ECO:0000256" key="10">
    <source>
        <dbReference type="ARBA" id="ARBA00023054"/>
    </source>
</evidence>
<dbReference type="PANTHER" id="PTHR15989">
    <property type="entry name" value="VEZATIN"/>
    <property type="match status" value="1"/>
</dbReference>
<evidence type="ECO:0000256" key="4">
    <source>
        <dbReference type="ARBA" id="ARBA00007245"/>
    </source>
</evidence>
<evidence type="ECO:0000313" key="14">
    <source>
        <dbReference type="EMBL" id="KAG2182455.1"/>
    </source>
</evidence>
<dbReference type="PANTHER" id="PTHR15989:SF5">
    <property type="entry name" value="VEZATIN"/>
    <property type="match status" value="1"/>
</dbReference>